<evidence type="ECO:0000313" key="3">
    <source>
        <dbReference type="EMBL" id="AWK06580.1"/>
    </source>
</evidence>
<feature type="signal peptide" evidence="1">
    <location>
        <begin position="1"/>
        <end position="18"/>
    </location>
</feature>
<reference evidence="3 4" key="1">
    <citation type="submission" date="2018-05" db="EMBL/GenBank/DDBJ databases">
        <title>Genome sequencing of Flavobacterium sp. HYN0056.</title>
        <authorList>
            <person name="Yi H."/>
            <person name="Baek C."/>
        </authorList>
    </citation>
    <scope>NUCLEOTIDE SEQUENCE [LARGE SCALE GENOMIC DNA]</scope>
    <source>
        <strain evidence="3 4">HYN0056</strain>
    </source>
</reference>
<proteinExistence type="predicted"/>
<organism evidence="3 4">
    <name type="scientific">Flavobacterium crocinum</name>
    <dbReference type="NCBI Taxonomy" id="2183896"/>
    <lineage>
        <taxon>Bacteria</taxon>
        <taxon>Pseudomonadati</taxon>
        <taxon>Bacteroidota</taxon>
        <taxon>Flavobacteriia</taxon>
        <taxon>Flavobacteriales</taxon>
        <taxon>Flavobacteriaceae</taxon>
        <taxon>Flavobacterium</taxon>
    </lineage>
</organism>
<name>A0A2S1YR47_9FLAO</name>
<dbReference type="Gene3D" id="3.10.450.360">
    <property type="match status" value="1"/>
</dbReference>
<evidence type="ECO:0000259" key="2">
    <source>
        <dbReference type="Pfam" id="PF11396"/>
    </source>
</evidence>
<dbReference type="OrthoDB" id="1138938at2"/>
<feature type="domain" description="Putative beta-lactamase-inhibitor-like PepSY-like" evidence="2">
    <location>
        <begin position="69"/>
        <end position="150"/>
    </location>
</feature>
<dbReference type="InterPro" id="IPR021533">
    <property type="entry name" value="PepSY-like"/>
</dbReference>
<evidence type="ECO:0000313" key="4">
    <source>
        <dbReference type="Proteomes" id="UP000245250"/>
    </source>
</evidence>
<sequence>MKNVFLAFTFLCSSFLIAQEGTNMKKVITPPEKVRLAFEKEYPGKVPVWSEEYVGDDNDELRYEARYNVDNKTKALAIYDNLGNMKAYELQIPLSQLPAKAQAYLKKNYPAKAIREIAVVVDYKNVTTYEVGVKKDAKFYDIQFDKEGGFDVIIEKPE</sequence>
<dbReference type="RefSeq" id="WP_109193992.1">
    <property type="nucleotide sequence ID" value="NZ_CP029255.1"/>
</dbReference>
<dbReference type="KEGG" id="fcr:HYN56_21050"/>
<feature type="chain" id="PRO_5015689054" description="Putative beta-lactamase-inhibitor-like PepSY-like domain-containing protein" evidence="1">
    <location>
        <begin position="19"/>
        <end position="158"/>
    </location>
</feature>
<protein>
    <recommendedName>
        <fullName evidence="2">Putative beta-lactamase-inhibitor-like PepSY-like domain-containing protein</fullName>
    </recommendedName>
</protein>
<dbReference type="EMBL" id="CP029255">
    <property type="protein sequence ID" value="AWK06580.1"/>
    <property type="molecule type" value="Genomic_DNA"/>
</dbReference>
<keyword evidence="4" id="KW-1185">Reference proteome</keyword>
<dbReference type="AlphaFoldDB" id="A0A2S1YR47"/>
<accession>A0A2S1YR47</accession>
<dbReference type="SUPFAM" id="SSF160574">
    <property type="entry name" value="BT0923-like"/>
    <property type="match status" value="1"/>
</dbReference>
<keyword evidence="1" id="KW-0732">Signal</keyword>
<dbReference type="Proteomes" id="UP000245250">
    <property type="component" value="Chromosome"/>
</dbReference>
<evidence type="ECO:0000256" key="1">
    <source>
        <dbReference type="SAM" id="SignalP"/>
    </source>
</evidence>
<dbReference type="Pfam" id="PF11396">
    <property type="entry name" value="PepSY_like"/>
    <property type="match status" value="1"/>
</dbReference>
<gene>
    <name evidence="3" type="ORF">HYN56_21050</name>
</gene>